<accession>A0A7E4VBF6</accession>
<proteinExistence type="predicted"/>
<name>A0A7E4VBF6_PANRE</name>
<feature type="region of interest" description="Disordered" evidence="1">
    <location>
        <begin position="46"/>
        <end position="73"/>
    </location>
</feature>
<keyword evidence="2" id="KW-1185">Reference proteome</keyword>
<evidence type="ECO:0000256" key="1">
    <source>
        <dbReference type="SAM" id="MobiDB-lite"/>
    </source>
</evidence>
<reference evidence="2" key="1">
    <citation type="journal article" date="2013" name="Genetics">
        <title>The draft genome and transcriptome of Panagrellus redivivus are shaped by the harsh demands of a free-living lifestyle.</title>
        <authorList>
            <person name="Srinivasan J."/>
            <person name="Dillman A.R."/>
            <person name="Macchietto M.G."/>
            <person name="Heikkinen L."/>
            <person name="Lakso M."/>
            <person name="Fracchia K.M."/>
            <person name="Antoshechkin I."/>
            <person name="Mortazavi A."/>
            <person name="Wong G."/>
            <person name="Sternberg P.W."/>
        </authorList>
    </citation>
    <scope>NUCLEOTIDE SEQUENCE [LARGE SCALE GENOMIC DNA]</scope>
    <source>
        <strain evidence="2">MT8872</strain>
    </source>
</reference>
<evidence type="ECO:0000313" key="3">
    <source>
        <dbReference type="WBParaSite" id="Pan_g18993.t1"/>
    </source>
</evidence>
<dbReference type="Proteomes" id="UP000492821">
    <property type="component" value="Unassembled WGS sequence"/>
</dbReference>
<protein>
    <submittedName>
        <fullName evidence="3">Uncharacterized protein</fullName>
    </submittedName>
</protein>
<dbReference type="AlphaFoldDB" id="A0A7E4VBF6"/>
<reference evidence="3" key="2">
    <citation type="submission" date="2020-10" db="UniProtKB">
        <authorList>
            <consortium name="WormBaseParasite"/>
        </authorList>
    </citation>
    <scope>IDENTIFICATION</scope>
</reference>
<dbReference type="WBParaSite" id="Pan_g18993.t1">
    <property type="protein sequence ID" value="Pan_g18993.t1"/>
    <property type="gene ID" value="Pan_g18993"/>
</dbReference>
<organism evidence="2 3">
    <name type="scientific">Panagrellus redivivus</name>
    <name type="common">Microworm</name>
    <dbReference type="NCBI Taxonomy" id="6233"/>
    <lineage>
        <taxon>Eukaryota</taxon>
        <taxon>Metazoa</taxon>
        <taxon>Ecdysozoa</taxon>
        <taxon>Nematoda</taxon>
        <taxon>Chromadorea</taxon>
        <taxon>Rhabditida</taxon>
        <taxon>Tylenchina</taxon>
        <taxon>Panagrolaimomorpha</taxon>
        <taxon>Panagrolaimoidea</taxon>
        <taxon>Panagrolaimidae</taxon>
        <taxon>Panagrellus</taxon>
    </lineage>
</organism>
<feature type="compositionally biased region" description="Polar residues" evidence="1">
    <location>
        <begin position="46"/>
        <end position="64"/>
    </location>
</feature>
<sequence>MARRSVTSDKKMVKWLLVSTQSSNNATASVTDLPYSTREPIFEDNLSTSSASVSTEQVTSSNPTLPLKTRSPCSPYPEATTVFDVTLP</sequence>
<evidence type="ECO:0000313" key="2">
    <source>
        <dbReference type="Proteomes" id="UP000492821"/>
    </source>
</evidence>